<dbReference type="Pfam" id="PF02423">
    <property type="entry name" value="OCD_Mu_crystall"/>
    <property type="match status" value="1"/>
</dbReference>
<dbReference type="GO" id="GO:0019752">
    <property type="term" value="P:carboxylic acid metabolic process"/>
    <property type="evidence" value="ECO:0007669"/>
    <property type="project" value="UniProtKB-ARBA"/>
</dbReference>
<dbReference type="FunFam" id="3.40.50.720:FF:000311">
    <property type="entry name" value="Ornithine cyclodeaminase"/>
    <property type="match status" value="1"/>
</dbReference>
<dbReference type="PANTHER" id="PTHR13812:SF19">
    <property type="entry name" value="KETIMINE REDUCTASE MU-CRYSTALLIN"/>
    <property type="match status" value="1"/>
</dbReference>
<dbReference type="NCBIfam" id="NF004793">
    <property type="entry name" value="PRK06141.1"/>
    <property type="match status" value="1"/>
</dbReference>
<dbReference type="EMBL" id="RJKX01000014">
    <property type="protein sequence ID" value="ROP90672.1"/>
    <property type="molecule type" value="Genomic_DNA"/>
</dbReference>
<keyword evidence="3" id="KW-1185">Reference proteome</keyword>
<evidence type="ECO:0000256" key="1">
    <source>
        <dbReference type="ARBA" id="ARBA00008903"/>
    </source>
</evidence>
<reference evidence="2 3" key="1">
    <citation type="submission" date="2018-11" db="EMBL/GenBank/DDBJ databases">
        <title>Genomic Encyclopedia of Type Strains, Phase IV (KMG-IV): sequencing the most valuable type-strain genomes for metagenomic binning, comparative biology and taxonomic classification.</title>
        <authorList>
            <person name="Goeker M."/>
        </authorList>
    </citation>
    <scope>NUCLEOTIDE SEQUENCE [LARGE SCALE GENOMIC DNA]</scope>
    <source>
        <strain evidence="2 3">DSM 5900</strain>
    </source>
</reference>
<name>A0A3N1LGX3_9PROT</name>
<dbReference type="InterPro" id="IPR023401">
    <property type="entry name" value="ODC_N"/>
</dbReference>
<dbReference type="PIRSF" id="PIRSF001439">
    <property type="entry name" value="CryM"/>
    <property type="match status" value="1"/>
</dbReference>
<dbReference type="Gene3D" id="3.30.1780.10">
    <property type="entry name" value="ornithine cyclodeaminase, domain 1"/>
    <property type="match status" value="1"/>
</dbReference>
<accession>A0A3N1LGX3</accession>
<sequence length="323" mass="33871">MSSDASAPASAAPRIVDAATVQRTLDFPSLVHALDEAFRAGREVPLRHHHPIAQPAGRDAMLLLMPAWSRGGAVGIKIVTVYPDNGRRGLPAVIGTYLLLDGATGAPKAVIDGSMLTVRRTAAASALAASRLARADAGRLVIVGTGALAPHLVRAHAAVRPIRQVAVWGRRREAAETLARTLSEEGFAAEAVGDLGRAVRDADIVSCATLANEPLVRGEWLAPGCHLDLVGGFTPTMREADDEAVRRARIFVDTREGALHEAGDLVQPIAAGVIGAGDVVGDLFDLARGTVPGREHDDEITYFKSVGTALEDLAAAELVVQRL</sequence>
<dbReference type="RefSeq" id="WP_123690078.1">
    <property type="nucleotide sequence ID" value="NZ_AP019700.1"/>
</dbReference>
<dbReference type="Gene3D" id="3.40.50.720">
    <property type="entry name" value="NAD(P)-binding Rossmann-like Domain"/>
    <property type="match status" value="1"/>
</dbReference>
<dbReference type="GO" id="GO:0005737">
    <property type="term" value="C:cytoplasm"/>
    <property type="evidence" value="ECO:0007669"/>
    <property type="project" value="TreeGrafter"/>
</dbReference>
<dbReference type="AlphaFoldDB" id="A0A3N1LGX3"/>
<evidence type="ECO:0000313" key="2">
    <source>
        <dbReference type="EMBL" id="ROP90672.1"/>
    </source>
</evidence>
<organism evidence="2 3">
    <name type="scientific">Stella humosa</name>
    <dbReference type="NCBI Taxonomy" id="94"/>
    <lineage>
        <taxon>Bacteria</taxon>
        <taxon>Pseudomonadati</taxon>
        <taxon>Pseudomonadota</taxon>
        <taxon>Alphaproteobacteria</taxon>
        <taxon>Rhodospirillales</taxon>
        <taxon>Stellaceae</taxon>
        <taxon>Stella</taxon>
    </lineage>
</organism>
<evidence type="ECO:0000313" key="3">
    <source>
        <dbReference type="Proteomes" id="UP000278222"/>
    </source>
</evidence>
<protein>
    <submittedName>
        <fullName evidence="2">Ornithine cyclodeaminase</fullName>
    </submittedName>
</protein>
<gene>
    <name evidence="2" type="ORF">EDC65_2528</name>
</gene>
<comment type="similarity">
    <text evidence="1">Belongs to the ornithine cyclodeaminase/mu-crystallin family.</text>
</comment>
<dbReference type="PANTHER" id="PTHR13812">
    <property type="entry name" value="KETIMINE REDUCTASE MU-CRYSTALLIN"/>
    <property type="match status" value="1"/>
</dbReference>
<comment type="caution">
    <text evidence="2">The sequence shown here is derived from an EMBL/GenBank/DDBJ whole genome shotgun (WGS) entry which is preliminary data.</text>
</comment>
<dbReference type="Proteomes" id="UP000278222">
    <property type="component" value="Unassembled WGS sequence"/>
</dbReference>
<dbReference type="SUPFAM" id="SSF51735">
    <property type="entry name" value="NAD(P)-binding Rossmann-fold domains"/>
    <property type="match status" value="1"/>
</dbReference>
<dbReference type="GO" id="GO:0016491">
    <property type="term" value="F:oxidoreductase activity"/>
    <property type="evidence" value="ECO:0007669"/>
    <property type="project" value="UniProtKB-ARBA"/>
</dbReference>
<dbReference type="InterPro" id="IPR003462">
    <property type="entry name" value="ODC_Mu_crystall"/>
</dbReference>
<dbReference type="InterPro" id="IPR036291">
    <property type="entry name" value="NAD(P)-bd_dom_sf"/>
</dbReference>
<proteinExistence type="inferred from homology"/>
<dbReference type="OrthoDB" id="9785971at2"/>